<protein>
    <submittedName>
        <fullName evidence="3">Transmembrane protein</fullName>
    </submittedName>
</protein>
<keyword evidence="1" id="KW-0812">Transmembrane</keyword>
<feature type="transmembrane region" description="Helical" evidence="1">
    <location>
        <begin position="150"/>
        <end position="171"/>
    </location>
</feature>
<dbReference type="PANTHER" id="PTHR35013">
    <property type="entry name" value="PROTEIN CBG22618-RELATED"/>
    <property type="match status" value="1"/>
</dbReference>
<evidence type="ECO:0000313" key="2">
    <source>
        <dbReference type="Proteomes" id="UP000095282"/>
    </source>
</evidence>
<feature type="transmembrane region" description="Helical" evidence="1">
    <location>
        <begin position="46"/>
        <end position="65"/>
    </location>
</feature>
<dbReference type="WBParaSite" id="Csp11.Scaffold629.g16264.t1">
    <property type="protein sequence ID" value="Csp11.Scaffold629.g16264.t1"/>
    <property type="gene ID" value="Csp11.Scaffold629.g16264"/>
</dbReference>
<dbReference type="AlphaFoldDB" id="A0A1I7U9L7"/>
<accession>A0A1I7U9L7</accession>
<organism evidence="2 3">
    <name type="scientific">Caenorhabditis tropicalis</name>
    <dbReference type="NCBI Taxonomy" id="1561998"/>
    <lineage>
        <taxon>Eukaryota</taxon>
        <taxon>Metazoa</taxon>
        <taxon>Ecdysozoa</taxon>
        <taxon>Nematoda</taxon>
        <taxon>Chromadorea</taxon>
        <taxon>Rhabditida</taxon>
        <taxon>Rhabditina</taxon>
        <taxon>Rhabditomorpha</taxon>
        <taxon>Rhabditoidea</taxon>
        <taxon>Rhabditidae</taxon>
        <taxon>Peloderinae</taxon>
        <taxon>Caenorhabditis</taxon>
    </lineage>
</organism>
<dbReference type="PANTHER" id="PTHR35013:SF3">
    <property type="entry name" value="TRANSMEMBRANE PROTEIN"/>
    <property type="match status" value="1"/>
</dbReference>
<name>A0A1I7U9L7_9PELO</name>
<dbReference type="Pfam" id="PF10912">
    <property type="entry name" value="Glam1"/>
    <property type="match status" value="1"/>
</dbReference>
<proteinExistence type="predicted"/>
<keyword evidence="2" id="KW-1185">Reference proteome</keyword>
<reference evidence="3" key="1">
    <citation type="submission" date="2016-11" db="UniProtKB">
        <authorList>
            <consortium name="WormBaseParasite"/>
        </authorList>
    </citation>
    <scope>IDENTIFICATION</scope>
</reference>
<evidence type="ECO:0000256" key="1">
    <source>
        <dbReference type="SAM" id="Phobius"/>
    </source>
</evidence>
<sequence>MSDSNRYEYPESPKLGCLPIRTTLIVFSILGILGSPSVLFTGQDPSFVSFLLILGLHSFILYGVLEYNDWALNFGQKILYFALFLNILFFFLMPIILATAASSGYFDSPSLTQLPITISRKQTESEEFMDVSSEELRENYVVQNVTDYQFVWILGIAVEIIIAISVAVIYMQIVMIKRFRKYAVAWREGKTYEHLP</sequence>
<keyword evidence="1" id="KW-1133">Transmembrane helix</keyword>
<feature type="transmembrane region" description="Helical" evidence="1">
    <location>
        <begin position="77"/>
        <end position="101"/>
    </location>
</feature>
<evidence type="ECO:0000313" key="3">
    <source>
        <dbReference type="WBParaSite" id="Csp11.Scaffold629.g16264.t1"/>
    </source>
</evidence>
<dbReference type="Proteomes" id="UP000095282">
    <property type="component" value="Unplaced"/>
</dbReference>
<keyword evidence="1" id="KW-0472">Membrane</keyword>
<dbReference type="eggNOG" id="ENOG502TJ2Y">
    <property type="taxonomic scope" value="Eukaryota"/>
</dbReference>
<feature type="transmembrane region" description="Helical" evidence="1">
    <location>
        <begin position="20"/>
        <end position="40"/>
    </location>
</feature>
<dbReference type="InterPro" id="IPR024483">
    <property type="entry name" value="Glam1"/>
</dbReference>